<dbReference type="GO" id="GO:0003677">
    <property type="term" value="F:DNA binding"/>
    <property type="evidence" value="ECO:0007669"/>
    <property type="project" value="UniProtKB-UniRule"/>
</dbReference>
<evidence type="ECO:0000256" key="2">
    <source>
        <dbReference type="ARBA" id="ARBA00022491"/>
    </source>
</evidence>
<dbReference type="GO" id="GO:0005737">
    <property type="term" value="C:cytoplasm"/>
    <property type="evidence" value="ECO:0007669"/>
    <property type="project" value="UniProtKB-SubCell"/>
</dbReference>
<dbReference type="HAMAP" id="MF_01131">
    <property type="entry name" value="Rex"/>
    <property type="match status" value="1"/>
</dbReference>
<keyword evidence="2 7" id="KW-0678">Repressor</keyword>
<organism evidence="9 10">
    <name type="scientific">Mesotoga prima MesG1.Ag.4.2</name>
    <dbReference type="NCBI Taxonomy" id="660470"/>
    <lineage>
        <taxon>Bacteria</taxon>
        <taxon>Thermotogati</taxon>
        <taxon>Thermotogota</taxon>
        <taxon>Thermotogae</taxon>
        <taxon>Kosmotogales</taxon>
        <taxon>Kosmotogaceae</taxon>
        <taxon>Mesotoga</taxon>
    </lineage>
</organism>
<name>I2F2E1_9BACT</name>
<dbReference type="SUPFAM" id="SSF51735">
    <property type="entry name" value="NAD(P)-binding Rossmann-fold domains"/>
    <property type="match status" value="1"/>
</dbReference>
<dbReference type="InterPro" id="IPR003781">
    <property type="entry name" value="CoA-bd"/>
</dbReference>
<dbReference type="NCBIfam" id="NF003995">
    <property type="entry name" value="PRK05472.2-4"/>
    <property type="match status" value="1"/>
</dbReference>
<comment type="similarity">
    <text evidence="7">Belongs to the transcriptional regulatory Rex family.</text>
</comment>
<reference evidence="9 10" key="1">
    <citation type="journal article" date="2012" name="Genome Biol. Evol.">
        <title>Genome Sequence of the Mesophilic Thermotogales Bacterium Mesotoga prima MesG1.Ag.4.2 Reveals the Largest Thermotogales Genome To Date.</title>
        <authorList>
            <person name="Zhaxybayeva O."/>
            <person name="Swithers K.S."/>
            <person name="Foght J."/>
            <person name="Green A.G."/>
            <person name="Bruce D."/>
            <person name="Detter C."/>
            <person name="Han S."/>
            <person name="Teshima H."/>
            <person name="Han J."/>
            <person name="Woyke T."/>
            <person name="Pitluck S."/>
            <person name="Nolan M."/>
            <person name="Ivanova N."/>
            <person name="Pati A."/>
            <person name="Land M.L."/>
            <person name="Dlutek M."/>
            <person name="Doolittle W.F."/>
            <person name="Noll K.M."/>
            <person name="Nesbo C.L."/>
        </authorList>
    </citation>
    <scope>NUCLEOTIDE SEQUENCE [LARGE SCALE GENOMIC DNA]</scope>
    <source>
        <strain evidence="10">mesG1.Ag.4.2</strain>
    </source>
</reference>
<evidence type="ECO:0000256" key="4">
    <source>
        <dbReference type="ARBA" id="ARBA00023027"/>
    </source>
</evidence>
<evidence type="ECO:0000256" key="6">
    <source>
        <dbReference type="ARBA" id="ARBA00023163"/>
    </source>
</evidence>
<comment type="function">
    <text evidence="7">Modulates transcription in response to changes in cellular NADH/NAD(+) redox state.</text>
</comment>
<dbReference type="Gene3D" id="3.40.50.720">
    <property type="entry name" value="NAD(P)-binding Rossmann-like Domain"/>
    <property type="match status" value="1"/>
</dbReference>
<dbReference type="Pfam" id="PF06971">
    <property type="entry name" value="Put_DNA-bind_N"/>
    <property type="match status" value="1"/>
</dbReference>
<sequence length="217" mass="23664">MDSRKIPKPTIKRLAIFHRCLENLVISGVSSISSKDFADRLGIKASQVRKDLSYFGEFGKRGVGYNTELLLDSISEILGIRKRWNTCIVGMGNLGMALANYPGLSKSGFVAKALFDNNPNKIGMPMPNNLMIESTAKLKEIVKSRNVEIGVITVPASAAQSTADLLTEAGIKGIVNFAPIRLSLPQEIINEEIDISASFRSLAFSMTYGSSKKGRKH</sequence>
<dbReference type="SMART" id="SM00881">
    <property type="entry name" value="CoA_binding"/>
    <property type="match status" value="1"/>
</dbReference>
<feature type="domain" description="CoA-binding" evidence="8">
    <location>
        <begin position="79"/>
        <end position="181"/>
    </location>
</feature>
<evidence type="ECO:0000313" key="10">
    <source>
        <dbReference type="Proteomes" id="UP000002881"/>
    </source>
</evidence>
<dbReference type="GO" id="GO:0051775">
    <property type="term" value="P:response to redox state"/>
    <property type="evidence" value="ECO:0007669"/>
    <property type="project" value="InterPro"/>
</dbReference>
<dbReference type="GO" id="GO:0045892">
    <property type="term" value="P:negative regulation of DNA-templated transcription"/>
    <property type="evidence" value="ECO:0007669"/>
    <property type="project" value="InterPro"/>
</dbReference>
<evidence type="ECO:0000256" key="5">
    <source>
        <dbReference type="ARBA" id="ARBA00023125"/>
    </source>
</evidence>
<keyword evidence="3 7" id="KW-0805">Transcription regulation</keyword>
<dbReference type="PANTHER" id="PTHR35786">
    <property type="entry name" value="REDOX-SENSING TRANSCRIPTIONAL REPRESSOR REX"/>
    <property type="match status" value="1"/>
</dbReference>
<dbReference type="RefSeq" id="WP_014730223.1">
    <property type="nucleotide sequence ID" value="NC_017934.1"/>
</dbReference>
<keyword evidence="6 7" id="KW-0804">Transcription</keyword>
<dbReference type="SUPFAM" id="SSF46785">
    <property type="entry name" value="Winged helix' DNA-binding domain"/>
    <property type="match status" value="1"/>
</dbReference>
<evidence type="ECO:0000313" key="9">
    <source>
        <dbReference type="EMBL" id="AFK06094.1"/>
    </source>
</evidence>
<dbReference type="NCBIfam" id="NF003994">
    <property type="entry name" value="PRK05472.2-3"/>
    <property type="match status" value="1"/>
</dbReference>
<accession>I2F2E1</accession>
<dbReference type="AlphaFoldDB" id="I2F2E1"/>
<comment type="subunit">
    <text evidence="7">Homodimer.</text>
</comment>
<keyword evidence="1 7" id="KW-0963">Cytoplasm</keyword>
<evidence type="ECO:0000256" key="3">
    <source>
        <dbReference type="ARBA" id="ARBA00023015"/>
    </source>
</evidence>
<dbReference type="Pfam" id="PF02629">
    <property type="entry name" value="CoA_binding"/>
    <property type="match status" value="1"/>
</dbReference>
<dbReference type="GO" id="GO:0003700">
    <property type="term" value="F:DNA-binding transcription factor activity"/>
    <property type="evidence" value="ECO:0007669"/>
    <property type="project" value="UniProtKB-UniRule"/>
</dbReference>
<proteinExistence type="inferred from homology"/>
<dbReference type="InterPro" id="IPR009718">
    <property type="entry name" value="Rex_DNA-bd_C_dom"/>
</dbReference>
<gene>
    <name evidence="7" type="primary">rex</name>
    <name evidence="9" type="ORF">Theba_0365</name>
</gene>
<keyword evidence="5 7" id="KW-0238">DNA-binding</keyword>
<dbReference type="InterPro" id="IPR036291">
    <property type="entry name" value="NAD(P)-bd_dom_sf"/>
</dbReference>
<dbReference type="InterPro" id="IPR058236">
    <property type="entry name" value="Rex_actinobacterial-type"/>
</dbReference>
<keyword evidence="10" id="KW-1185">Reference proteome</keyword>
<dbReference type="NCBIfam" id="NF003996">
    <property type="entry name" value="PRK05472.2-5"/>
    <property type="match status" value="1"/>
</dbReference>
<feature type="DNA-binding region" description="H-T-H motif" evidence="7">
    <location>
        <begin position="16"/>
        <end position="55"/>
    </location>
</feature>
<dbReference type="KEGG" id="mpg:Theba_0365"/>
<dbReference type="PANTHER" id="PTHR35786:SF1">
    <property type="entry name" value="REDOX-SENSING TRANSCRIPTIONAL REPRESSOR REX 1"/>
    <property type="match status" value="1"/>
</dbReference>
<dbReference type="HOGENOM" id="CLU_061534_1_0_0"/>
<dbReference type="EMBL" id="CP003532">
    <property type="protein sequence ID" value="AFK06094.1"/>
    <property type="molecule type" value="Genomic_DNA"/>
</dbReference>
<evidence type="ECO:0000256" key="1">
    <source>
        <dbReference type="ARBA" id="ARBA00022490"/>
    </source>
</evidence>
<comment type="subcellular location">
    <subcellularLocation>
        <location evidence="7">Cytoplasm</location>
    </subcellularLocation>
</comment>
<dbReference type="Gene3D" id="1.10.10.10">
    <property type="entry name" value="Winged helix-like DNA-binding domain superfamily/Winged helix DNA-binding domain"/>
    <property type="match status" value="1"/>
</dbReference>
<protein>
    <recommendedName>
        <fullName evidence="7">Redox-sensing transcriptional repressor Rex</fullName>
    </recommendedName>
</protein>
<dbReference type="InterPro" id="IPR036388">
    <property type="entry name" value="WH-like_DNA-bd_sf"/>
</dbReference>
<keyword evidence="4 7" id="KW-0520">NAD</keyword>
<dbReference type="InterPro" id="IPR036390">
    <property type="entry name" value="WH_DNA-bd_sf"/>
</dbReference>
<dbReference type="NCBIfam" id="NF003993">
    <property type="entry name" value="PRK05472.2-2"/>
    <property type="match status" value="1"/>
</dbReference>
<dbReference type="eggNOG" id="COG2344">
    <property type="taxonomic scope" value="Bacteria"/>
</dbReference>
<dbReference type="InterPro" id="IPR022876">
    <property type="entry name" value="Tscrpt_rep_Rex"/>
</dbReference>
<dbReference type="Proteomes" id="UP000002881">
    <property type="component" value="Chromosome"/>
</dbReference>
<feature type="binding site" evidence="7">
    <location>
        <begin position="90"/>
        <end position="95"/>
    </location>
    <ligand>
        <name>NAD(+)</name>
        <dbReference type="ChEBI" id="CHEBI:57540"/>
    </ligand>
</feature>
<evidence type="ECO:0000256" key="7">
    <source>
        <dbReference type="HAMAP-Rule" id="MF_01131"/>
    </source>
</evidence>
<dbReference type="STRING" id="660470.Theba_0365"/>
<evidence type="ECO:0000259" key="8">
    <source>
        <dbReference type="SMART" id="SM00881"/>
    </source>
</evidence>
<dbReference type="GeneID" id="87106219"/>